<evidence type="ECO:0000256" key="3">
    <source>
        <dbReference type="SAM" id="MobiDB-lite"/>
    </source>
</evidence>
<dbReference type="VEuPathDB" id="FungiDB:GWK60_J07557"/>
<gene>
    <name evidence="4" type="ORF">AO440_003097</name>
</gene>
<dbReference type="GO" id="GO:0005634">
    <property type="term" value="C:nucleus"/>
    <property type="evidence" value="ECO:0007669"/>
    <property type="project" value="EnsemblFungi"/>
</dbReference>
<dbReference type="OrthoDB" id="19419at2759"/>
<name>A0A0W0DGY2_CANGB</name>
<evidence type="ECO:0000313" key="5">
    <source>
        <dbReference type="Proteomes" id="UP000054886"/>
    </source>
</evidence>
<evidence type="ECO:0000256" key="1">
    <source>
        <dbReference type="ARBA" id="ARBA00009947"/>
    </source>
</evidence>
<dbReference type="PANTHER" id="PTHR11875">
    <property type="entry name" value="TESTIS-SPECIFIC Y-ENCODED PROTEIN"/>
    <property type="match status" value="1"/>
</dbReference>
<dbReference type="InterPro" id="IPR037231">
    <property type="entry name" value="NAP-like_sf"/>
</dbReference>
<comment type="similarity">
    <text evidence="1 2">Belongs to the nucleosome assembly protein (NAP) family.</text>
</comment>
<dbReference type="AlphaFoldDB" id="A0A0W0DGY2"/>
<dbReference type="GO" id="GO:0006303">
    <property type="term" value="P:double-strand break repair via nonhomologous end joining"/>
    <property type="evidence" value="ECO:0007669"/>
    <property type="project" value="EnsemblFungi"/>
</dbReference>
<dbReference type="SUPFAM" id="SSF143113">
    <property type="entry name" value="NAP-like"/>
    <property type="match status" value="1"/>
</dbReference>
<dbReference type="VEuPathDB" id="FungiDB:CAGL0J07722g"/>
<feature type="region of interest" description="Disordered" evidence="3">
    <location>
        <begin position="223"/>
        <end position="262"/>
    </location>
</feature>
<dbReference type="Gene3D" id="3.30.1120.90">
    <property type="entry name" value="Nucleosome assembly protein"/>
    <property type="match status" value="1"/>
</dbReference>
<accession>A0A0W0DGY2</accession>
<dbReference type="VEuPathDB" id="FungiDB:B1J91_J07722g"/>
<dbReference type="PhylomeDB" id="A0A0W0DGY2"/>
<dbReference type="Pfam" id="PF00956">
    <property type="entry name" value="NAP"/>
    <property type="match status" value="1"/>
</dbReference>
<dbReference type="GO" id="GO:0005829">
    <property type="term" value="C:cytosol"/>
    <property type="evidence" value="ECO:0007669"/>
    <property type="project" value="EnsemblFungi"/>
</dbReference>
<evidence type="ECO:0000313" key="4">
    <source>
        <dbReference type="EMBL" id="KTB11097.1"/>
    </source>
</evidence>
<comment type="caution">
    <text evidence="4">The sequence shown here is derived from an EMBL/GenBank/DDBJ whole genome shotgun (WGS) entry which is preliminary data.</text>
</comment>
<proteinExistence type="inferred from homology"/>
<dbReference type="VEuPathDB" id="FungiDB:GW608_J07601"/>
<protein>
    <submittedName>
        <fullName evidence="4">Vacuolar protein sorting-associated protein 75</fullName>
    </submittedName>
</protein>
<dbReference type="GO" id="GO:0042802">
    <property type="term" value="F:identical protein binding"/>
    <property type="evidence" value="ECO:0007669"/>
    <property type="project" value="EnsemblFungi"/>
</dbReference>
<dbReference type="EMBL" id="LLZZ01000043">
    <property type="protein sequence ID" value="KTB11097.1"/>
    <property type="molecule type" value="Genomic_DNA"/>
</dbReference>
<feature type="compositionally biased region" description="Acidic residues" evidence="3">
    <location>
        <begin position="227"/>
        <end position="254"/>
    </location>
</feature>
<dbReference type="InterPro" id="IPR002164">
    <property type="entry name" value="NAP_family"/>
</dbReference>
<evidence type="ECO:0000256" key="2">
    <source>
        <dbReference type="RuleBase" id="RU003876"/>
    </source>
</evidence>
<dbReference type="Proteomes" id="UP000054886">
    <property type="component" value="Unassembled WGS sequence"/>
</dbReference>
<sequence>MSDKEIVGKAFLDLAKYEEDVAKVEDDIEHYRLKMMQPMVERRDNIIKNIPEFWKIVLSQHTSFADFIRASDFKYIDLIDKVKVDWLIIEDPKQYSVGDFRITLHFNSIDDDFNEQTVSKVFKLIKGDINEGDTDDETEEERLVSEPVDIQWPKSYDSINPSLIEDKHSKEGKKSYRQGMKSFFGWFKWTGKKPGKEFPHGDSLATLFSEDIYPYCVKYYTEAQRDLEDEEEDDSEDNSSEEPLDLEVESESEESDKKRRKI</sequence>
<dbReference type="GO" id="GO:0070775">
    <property type="term" value="C:H3 histone acetyltransferase complex"/>
    <property type="evidence" value="ECO:0007669"/>
    <property type="project" value="EnsemblFungi"/>
</dbReference>
<dbReference type="GO" id="GO:0010698">
    <property type="term" value="F:acetyltransferase activator activity"/>
    <property type="evidence" value="ECO:0007669"/>
    <property type="project" value="EnsemblFungi"/>
</dbReference>
<organism evidence="4 5">
    <name type="scientific">Candida glabrata</name>
    <name type="common">Yeast</name>
    <name type="synonym">Torulopsis glabrata</name>
    <dbReference type="NCBI Taxonomy" id="5478"/>
    <lineage>
        <taxon>Eukaryota</taxon>
        <taxon>Fungi</taxon>
        <taxon>Dikarya</taxon>
        <taxon>Ascomycota</taxon>
        <taxon>Saccharomycotina</taxon>
        <taxon>Saccharomycetes</taxon>
        <taxon>Saccharomycetales</taxon>
        <taxon>Saccharomycetaceae</taxon>
        <taxon>Nakaseomyces</taxon>
    </lineage>
</organism>
<dbReference type="OMA" id="PGKEFPN"/>
<dbReference type="GO" id="GO:0042393">
    <property type="term" value="F:histone binding"/>
    <property type="evidence" value="ECO:0007669"/>
    <property type="project" value="EnsemblFungi"/>
</dbReference>
<dbReference type="GO" id="GO:0006335">
    <property type="term" value="P:DNA replication-dependent chromatin assembly"/>
    <property type="evidence" value="ECO:0007669"/>
    <property type="project" value="EnsemblFungi"/>
</dbReference>
<dbReference type="VEuPathDB" id="FungiDB:GVI51_J07579"/>
<dbReference type="GO" id="GO:0006334">
    <property type="term" value="P:nucleosome assembly"/>
    <property type="evidence" value="ECO:0007669"/>
    <property type="project" value="EnsemblFungi"/>
</dbReference>
<reference evidence="4 5" key="1">
    <citation type="submission" date="2015-10" db="EMBL/GenBank/DDBJ databases">
        <title>Draft genomes sequences of Candida glabrata isolates 1A, 1B, 2A, 2B, 3A and 3B.</title>
        <authorList>
            <person name="Haavelsrud O.E."/>
            <person name="Gaustad P."/>
        </authorList>
    </citation>
    <scope>NUCLEOTIDE SEQUENCE [LARGE SCALE GENOMIC DNA]</scope>
    <source>
        <strain evidence="4">910700640</strain>
    </source>
</reference>